<name>A0A9X1BBS4_9STRE</name>
<keyword evidence="3" id="KW-1185">Reference proteome</keyword>
<gene>
    <name evidence="1" type="ORF">BTU61_00755</name>
    <name evidence="2" type="ORF">J4854_04865</name>
</gene>
<organism evidence="1 4">
    <name type="scientific">Streptococcus lactarius</name>
    <dbReference type="NCBI Taxonomy" id="684066"/>
    <lineage>
        <taxon>Bacteria</taxon>
        <taxon>Bacillati</taxon>
        <taxon>Bacillota</taxon>
        <taxon>Bacilli</taxon>
        <taxon>Lactobacillales</taxon>
        <taxon>Streptococcaceae</taxon>
        <taxon>Streptococcus</taxon>
    </lineage>
</organism>
<evidence type="ECO:0000313" key="2">
    <source>
        <dbReference type="EMBL" id="QUB39779.1"/>
    </source>
</evidence>
<dbReference type="PANTHER" id="PTHR43481:SF4">
    <property type="entry name" value="GLYCEROL-1-PHOSPHATE PHOSPHOHYDROLASE 1-RELATED"/>
    <property type="match status" value="1"/>
</dbReference>
<dbReference type="Gene3D" id="1.10.150.240">
    <property type="entry name" value="Putative phosphatase, domain 2"/>
    <property type="match status" value="1"/>
</dbReference>
<reference evidence="2 3" key="2">
    <citation type="submission" date="2021-03" db="EMBL/GenBank/DDBJ databases">
        <title>Human Oral Microbial Genomes.</title>
        <authorList>
            <person name="Johnston C.D."/>
            <person name="Chen T."/>
            <person name="Dewhirst F.E."/>
        </authorList>
    </citation>
    <scope>NUCLEOTIDE SEQUENCE [LARGE SCALE GENOMIC DNA]</scope>
    <source>
        <strain evidence="2 3">CCUG 66490</strain>
    </source>
</reference>
<dbReference type="GO" id="GO:0050308">
    <property type="term" value="F:sugar-phosphatase activity"/>
    <property type="evidence" value="ECO:0007669"/>
    <property type="project" value="TreeGrafter"/>
</dbReference>
<dbReference type="InterPro" id="IPR023214">
    <property type="entry name" value="HAD_sf"/>
</dbReference>
<dbReference type="EMBL" id="MRXX01000001">
    <property type="protein sequence ID" value="MBK4778742.1"/>
    <property type="molecule type" value="Genomic_DNA"/>
</dbReference>
<dbReference type="Proteomes" id="UP001138780">
    <property type="component" value="Unassembled WGS sequence"/>
</dbReference>
<dbReference type="EMBL" id="CP072329">
    <property type="protein sequence ID" value="QUB39779.1"/>
    <property type="molecule type" value="Genomic_DNA"/>
</dbReference>
<dbReference type="NCBIfam" id="TIGR01509">
    <property type="entry name" value="HAD-SF-IA-v3"/>
    <property type="match status" value="1"/>
</dbReference>
<dbReference type="SFLD" id="SFLDG01129">
    <property type="entry name" value="C1.5:_HAD__Beta-PGM__Phosphata"/>
    <property type="match status" value="1"/>
</dbReference>
<dbReference type="Proteomes" id="UP000676511">
    <property type="component" value="Chromosome"/>
</dbReference>
<protein>
    <submittedName>
        <fullName evidence="2">HAD family phosphatase</fullName>
    </submittedName>
</protein>
<dbReference type="SFLD" id="SFLDS00003">
    <property type="entry name" value="Haloacid_Dehalogenase"/>
    <property type="match status" value="1"/>
</dbReference>
<dbReference type="SUPFAM" id="SSF56784">
    <property type="entry name" value="HAD-like"/>
    <property type="match status" value="1"/>
</dbReference>
<evidence type="ECO:0000313" key="1">
    <source>
        <dbReference type="EMBL" id="MBK4778742.1"/>
    </source>
</evidence>
<evidence type="ECO:0000313" key="4">
    <source>
        <dbReference type="Proteomes" id="UP001138780"/>
    </source>
</evidence>
<sequence>MKGILRHKQVIVFDFDGLLVNTEEIYWDGWKFAFQENNISVSNQLISSFTGKSIEEVDRLLLNQGIDFKMLQRLREFREKYIIEMIDSPAVTLLPGVKEFLDYSISKYKLAICTSSPRKRLEKVLNSLGILCYFDKIVAYEDTLEHKPSPMPYKKIIEHYTTPSSNIIVFEDSCSGVLSAKKNGLETHCVNKFLTSEHLKICLPDFCHKSFYEVMNKL</sequence>
<dbReference type="InterPro" id="IPR051806">
    <property type="entry name" value="HAD-like_SPP"/>
</dbReference>
<dbReference type="CDD" id="cd07505">
    <property type="entry name" value="HAD_BPGM-like"/>
    <property type="match status" value="1"/>
</dbReference>
<dbReference type="InterPro" id="IPR006439">
    <property type="entry name" value="HAD-SF_hydro_IA"/>
</dbReference>
<dbReference type="InterPro" id="IPR036412">
    <property type="entry name" value="HAD-like_sf"/>
</dbReference>
<proteinExistence type="predicted"/>
<dbReference type="Pfam" id="PF13419">
    <property type="entry name" value="HAD_2"/>
    <property type="match status" value="1"/>
</dbReference>
<evidence type="ECO:0000313" key="3">
    <source>
        <dbReference type="Proteomes" id="UP000676511"/>
    </source>
</evidence>
<dbReference type="AlphaFoldDB" id="A0A9X1BBS4"/>
<dbReference type="RefSeq" id="WP_200771914.1">
    <property type="nucleotide sequence ID" value="NZ_CP072329.1"/>
</dbReference>
<dbReference type="InterPro" id="IPR041492">
    <property type="entry name" value="HAD_2"/>
</dbReference>
<reference evidence="1" key="1">
    <citation type="submission" date="2016-12" db="EMBL/GenBank/DDBJ databases">
        <title>Draft genome of Streptococcus lactarius CCUG 66490T type strain.</title>
        <authorList>
            <person name="Salva-Serra F."/>
            <person name="Engstrom-Jakobsson H."/>
            <person name="Thorell K."/>
            <person name="Gomila M."/>
            <person name="Gonzales-Siles L."/>
            <person name="Busquets A."/>
            <person name="Jaen-Luchoro D."/>
            <person name="Karlsson R."/>
            <person name="Kristiansson E."/>
            <person name="Moore E."/>
        </authorList>
    </citation>
    <scope>NUCLEOTIDE SEQUENCE</scope>
    <source>
        <strain evidence="1">CCUG 66490</strain>
    </source>
</reference>
<dbReference type="InterPro" id="IPR023198">
    <property type="entry name" value="PGP-like_dom2"/>
</dbReference>
<dbReference type="PANTHER" id="PTHR43481">
    <property type="entry name" value="FRUCTOSE-1-PHOSPHATE PHOSPHATASE"/>
    <property type="match status" value="1"/>
</dbReference>
<accession>A0A9X1BBS4</accession>
<dbReference type="Gene3D" id="3.40.50.1000">
    <property type="entry name" value="HAD superfamily/HAD-like"/>
    <property type="match status" value="1"/>
</dbReference>